<dbReference type="Gene3D" id="3.30.30.10">
    <property type="entry name" value="Knottin, scorpion toxin-like"/>
    <property type="match status" value="1"/>
</dbReference>
<name>A0ABS8SIL0_DATST</name>
<reference evidence="2 3" key="1">
    <citation type="journal article" date="2021" name="BMC Genomics">
        <title>Datura genome reveals duplications of psychoactive alkaloid biosynthetic genes and high mutation rate following tissue culture.</title>
        <authorList>
            <person name="Rajewski A."/>
            <person name="Carter-House D."/>
            <person name="Stajich J."/>
            <person name="Litt A."/>
        </authorList>
    </citation>
    <scope>NUCLEOTIDE SEQUENCE [LARGE SCALE GENOMIC DNA]</scope>
    <source>
        <strain evidence="2">AR-01</strain>
    </source>
</reference>
<gene>
    <name evidence="2" type="ORF">HAX54_038655</name>
</gene>
<protein>
    <submittedName>
        <fullName evidence="2">Uncharacterized protein</fullName>
    </submittedName>
</protein>
<evidence type="ECO:0000256" key="1">
    <source>
        <dbReference type="SAM" id="SignalP"/>
    </source>
</evidence>
<feature type="signal peptide" evidence="1">
    <location>
        <begin position="1"/>
        <end position="19"/>
    </location>
</feature>
<evidence type="ECO:0000313" key="2">
    <source>
        <dbReference type="EMBL" id="MCD7458608.1"/>
    </source>
</evidence>
<evidence type="ECO:0000313" key="3">
    <source>
        <dbReference type="Proteomes" id="UP000823775"/>
    </source>
</evidence>
<keyword evidence="3" id="KW-1185">Reference proteome</keyword>
<comment type="caution">
    <text evidence="2">The sequence shown here is derived from an EMBL/GenBank/DDBJ whole genome shotgun (WGS) entry which is preliminary data.</text>
</comment>
<organism evidence="2 3">
    <name type="scientific">Datura stramonium</name>
    <name type="common">Jimsonweed</name>
    <name type="synonym">Common thornapple</name>
    <dbReference type="NCBI Taxonomy" id="4076"/>
    <lineage>
        <taxon>Eukaryota</taxon>
        <taxon>Viridiplantae</taxon>
        <taxon>Streptophyta</taxon>
        <taxon>Embryophyta</taxon>
        <taxon>Tracheophyta</taxon>
        <taxon>Spermatophyta</taxon>
        <taxon>Magnoliopsida</taxon>
        <taxon>eudicotyledons</taxon>
        <taxon>Gunneridae</taxon>
        <taxon>Pentapetalae</taxon>
        <taxon>asterids</taxon>
        <taxon>lamiids</taxon>
        <taxon>Solanales</taxon>
        <taxon>Solanaceae</taxon>
        <taxon>Solanoideae</taxon>
        <taxon>Datureae</taxon>
        <taxon>Datura</taxon>
    </lineage>
</organism>
<dbReference type="PROSITE" id="PS00940">
    <property type="entry name" value="GAMMA_THIONIN"/>
    <property type="match status" value="1"/>
</dbReference>
<dbReference type="Proteomes" id="UP000823775">
    <property type="component" value="Unassembled WGS sequence"/>
</dbReference>
<feature type="chain" id="PRO_5046348404" evidence="1">
    <location>
        <begin position="20"/>
        <end position="152"/>
    </location>
</feature>
<dbReference type="EMBL" id="JACEIK010000529">
    <property type="protein sequence ID" value="MCD7458608.1"/>
    <property type="molecule type" value="Genomic_DNA"/>
</dbReference>
<dbReference type="InterPro" id="IPR008176">
    <property type="entry name" value="Defensin_plant"/>
</dbReference>
<sequence>MAKYTTFLALLFCLFLVAATEIQMAEGKYCWKKSGKWNGPCQYSYKCSHHCKYWFGAKYGTVDGRCDEPYNLLHHFELVEIGIVPIFARCQTPPYFPEDNYRSDMKDHFVYIILWSNFQQHSEDSFDTSLLSEYTIEHLGHHPPDQDVNREV</sequence>
<proteinExistence type="predicted"/>
<accession>A0ABS8SIL0</accession>
<keyword evidence="1" id="KW-0732">Signal</keyword>
<dbReference type="InterPro" id="IPR036574">
    <property type="entry name" value="Scorpion_toxin-like_sf"/>
</dbReference>